<reference evidence="12" key="1">
    <citation type="submission" date="2016-06" db="EMBL/GenBank/DDBJ databases">
        <authorList>
            <person name="Varghese N."/>
            <person name="Submissions Spin"/>
        </authorList>
    </citation>
    <scope>NUCLEOTIDE SEQUENCE [LARGE SCALE GENOMIC DNA]</scope>
    <source>
        <strain evidence="12">DSM 43903</strain>
    </source>
</reference>
<protein>
    <submittedName>
        <fullName evidence="11">Serine protease, subtilisin family</fullName>
    </submittedName>
</protein>
<dbReference type="GO" id="GO:0006508">
    <property type="term" value="P:proteolysis"/>
    <property type="evidence" value="ECO:0007669"/>
    <property type="project" value="UniProtKB-KW"/>
</dbReference>
<dbReference type="SUPFAM" id="SSF54897">
    <property type="entry name" value="Protease propeptides/inhibitors"/>
    <property type="match status" value="1"/>
</dbReference>
<dbReference type="InterPro" id="IPR010259">
    <property type="entry name" value="S8pro/Inhibitor_I9"/>
</dbReference>
<dbReference type="InterPro" id="IPR015500">
    <property type="entry name" value="Peptidase_S8_subtilisin-rel"/>
</dbReference>
<keyword evidence="3 6" id="KW-0378">Hydrolase</keyword>
<dbReference type="PROSITE" id="PS00137">
    <property type="entry name" value="SUBTILASE_HIS"/>
    <property type="match status" value="1"/>
</dbReference>
<dbReference type="Gene3D" id="3.30.70.80">
    <property type="entry name" value="Peptidase S8 propeptide/proteinase inhibitor I9"/>
    <property type="match status" value="1"/>
</dbReference>
<dbReference type="InterPro" id="IPR034193">
    <property type="entry name" value="PCSK9_ProteinaseK-like"/>
</dbReference>
<dbReference type="RefSeq" id="WP_091100246.1">
    <property type="nucleotide sequence ID" value="NZ_FMHZ01000002.1"/>
</dbReference>
<dbReference type="InterPro" id="IPR036852">
    <property type="entry name" value="Peptidase_S8/S53_dom_sf"/>
</dbReference>
<dbReference type="SUPFAM" id="SSF49785">
    <property type="entry name" value="Galactose-binding domain-like"/>
    <property type="match status" value="1"/>
</dbReference>
<dbReference type="GO" id="GO:0004252">
    <property type="term" value="F:serine-type endopeptidase activity"/>
    <property type="evidence" value="ECO:0007669"/>
    <property type="project" value="UniProtKB-UniRule"/>
</dbReference>
<dbReference type="InterPro" id="IPR022398">
    <property type="entry name" value="Peptidase_S8_His-AS"/>
</dbReference>
<feature type="active site" description="Charge relay system" evidence="5 6">
    <location>
        <position position="156"/>
    </location>
</feature>
<feature type="chain" id="PRO_5008748357" evidence="9">
    <location>
        <begin position="27"/>
        <end position="621"/>
    </location>
</feature>
<feature type="signal peptide" evidence="9">
    <location>
        <begin position="1"/>
        <end position="26"/>
    </location>
</feature>
<dbReference type="Pfam" id="PF05922">
    <property type="entry name" value="Inhibitor_I9"/>
    <property type="match status" value="1"/>
</dbReference>
<keyword evidence="2 6" id="KW-0645">Protease</keyword>
<sequence>MGLPRRSLLVGVATMAMVATATPALAAEPVGTIRAAGGATAVADSYIVVFKDSSVASSSVGDTAKRLVNRHGGAVARTYGAALRGFEVRVDAKAAARIAADPAVAYVEQNHTVSIAGTQTNPPSWGLDRIDQRALPLDNSYTYPNTASNVHAYIIDTGIRFSHSDFGGRAVSGYDAVDGGSADDCNGHGTHVAGTVGGSAYGVAKGVRLVGVRVLNCSGSGTNAGVIGGVDWVTANAVKPAVANMSLGGGANSTLDTAVRNSINSGVSYGLAAGNDSGGNACNTSPARTAEGITVGSTTNTDARSSFSNIGTCLDIFAPGSSITSAWHTGDTATNTISGTSMATPHVVGAAALVASANPSWSPQQVRDYLVNNATSNVVTNPGTGSPNKLLYVVNGDTPPPPNDFSVSVSPTSGSTAPGGSVTATVATATTNGSAQSVSLSASGLPSGATASFNPATVTSGGSSTLTVSTSASTPPGTYTVTVTGTAASGSRTATYSLTVTGSGGGSCSGTNGTDVAIPDTGATVSSSIPISGCARNASSASTVAVNIVHTYRGDLVVDLVAPDGSSYRLKNSSFWDGADNINTTYTANLSSEAANGTWQLRVRDVYAGDSGYINTWTLTL</sequence>
<organism evidence="11 12">
    <name type="scientific">Micromonospora citrea</name>
    <dbReference type="NCBI Taxonomy" id="47855"/>
    <lineage>
        <taxon>Bacteria</taxon>
        <taxon>Bacillati</taxon>
        <taxon>Actinomycetota</taxon>
        <taxon>Actinomycetes</taxon>
        <taxon>Micromonosporales</taxon>
        <taxon>Micromonosporaceae</taxon>
        <taxon>Micromonospora</taxon>
    </lineage>
</organism>
<dbReference type="InterPro" id="IPR008979">
    <property type="entry name" value="Galactose-bd-like_sf"/>
</dbReference>
<dbReference type="InterPro" id="IPR002884">
    <property type="entry name" value="P_dom"/>
</dbReference>
<dbReference type="InterPro" id="IPR037045">
    <property type="entry name" value="S8pro/Inhibitor_I9_sf"/>
</dbReference>
<dbReference type="InterPro" id="IPR050131">
    <property type="entry name" value="Peptidase_S8_subtilisin-like"/>
</dbReference>
<dbReference type="PRINTS" id="PR00723">
    <property type="entry name" value="SUBTILISIN"/>
</dbReference>
<keyword evidence="4 6" id="KW-0720">Serine protease</keyword>
<dbReference type="Pfam" id="PF00082">
    <property type="entry name" value="Peptidase_S8"/>
    <property type="match status" value="1"/>
</dbReference>
<dbReference type="InterPro" id="IPR023827">
    <property type="entry name" value="Peptidase_S8_Asp-AS"/>
</dbReference>
<evidence type="ECO:0000313" key="12">
    <source>
        <dbReference type="Proteomes" id="UP000199001"/>
    </source>
</evidence>
<dbReference type="PANTHER" id="PTHR43806">
    <property type="entry name" value="PEPTIDASE S8"/>
    <property type="match status" value="1"/>
</dbReference>
<dbReference type="OrthoDB" id="9798386at2"/>
<dbReference type="PROSITE" id="PS51829">
    <property type="entry name" value="P_HOMO_B"/>
    <property type="match status" value="1"/>
</dbReference>
<proteinExistence type="inferred from homology"/>
<evidence type="ECO:0000256" key="7">
    <source>
        <dbReference type="RuleBase" id="RU003355"/>
    </source>
</evidence>
<evidence type="ECO:0000256" key="5">
    <source>
        <dbReference type="PIRSR" id="PIRSR615500-1"/>
    </source>
</evidence>
<evidence type="ECO:0000256" key="1">
    <source>
        <dbReference type="ARBA" id="ARBA00011073"/>
    </source>
</evidence>
<comment type="similarity">
    <text evidence="1 6 7">Belongs to the peptidase S8 family.</text>
</comment>
<dbReference type="InterPro" id="IPR000209">
    <property type="entry name" value="Peptidase_S8/S53_dom"/>
</dbReference>
<dbReference type="FunFam" id="3.40.50.200:FF:000014">
    <property type="entry name" value="Proteinase K"/>
    <property type="match status" value="1"/>
</dbReference>
<evidence type="ECO:0000256" key="4">
    <source>
        <dbReference type="ARBA" id="ARBA00022825"/>
    </source>
</evidence>
<dbReference type="Pfam" id="PF01483">
    <property type="entry name" value="P_proprotein"/>
    <property type="match status" value="1"/>
</dbReference>
<evidence type="ECO:0000256" key="9">
    <source>
        <dbReference type="SAM" id="SignalP"/>
    </source>
</evidence>
<feature type="region of interest" description="Disordered" evidence="8">
    <location>
        <begin position="402"/>
        <end position="421"/>
    </location>
</feature>
<dbReference type="PROSITE" id="PS51892">
    <property type="entry name" value="SUBTILASE"/>
    <property type="match status" value="1"/>
</dbReference>
<dbReference type="SUPFAM" id="SSF52743">
    <property type="entry name" value="Subtilisin-like"/>
    <property type="match status" value="1"/>
</dbReference>
<feature type="compositionally biased region" description="Low complexity" evidence="8">
    <location>
        <begin position="406"/>
        <end position="421"/>
    </location>
</feature>
<name>A0A1C6V0S6_9ACTN</name>
<dbReference type="InterPro" id="IPR023828">
    <property type="entry name" value="Peptidase_S8_Ser-AS"/>
</dbReference>
<dbReference type="PANTHER" id="PTHR43806:SF11">
    <property type="entry name" value="CEREVISIN-RELATED"/>
    <property type="match status" value="1"/>
</dbReference>
<dbReference type="Proteomes" id="UP000199001">
    <property type="component" value="Unassembled WGS sequence"/>
</dbReference>
<dbReference type="AlphaFoldDB" id="A0A1C6V0S6"/>
<dbReference type="PROSITE" id="PS00136">
    <property type="entry name" value="SUBTILASE_ASP"/>
    <property type="match status" value="1"/>
</dbReference>
<dbReference type="CDD" id="cd04077">
    <property type="entry name" value="Peptidases_S8_PCSK9_ProteinaseK_like"/>
    <property type="match status" value="1"/>
</dbReference>
<evidence type="ECO:0000313" key="11">
    <source>
        <dbReference type="EMBL" id="SCL59902.1"/>
    </source>
</evidence>
<dbReference type="Gene3D" id="3.40.50.200">
    <property type="entry name" value="Peptidase S8/S53 domain"/>
    <property type="match status" value="1"/>
</dbReference>
<dbReference type="STRING" id="47855.GA0070606_3183"/>
<evidence type="ECO:0000259" key="10">
    <source>
        <dbReference type="PROSITE" id="PS51829"/>
    </source>
</evidence>
<evidence type="ECO:0000256" key="2">
    <source>
        <dbReference type="ARBA" id="ARBA00022670"/>
    </source>
</evidence>
<keyword evidence="12" id="KW-1185">Reference proteome</keyword>
<feature type="domain" description="P/Homo B" evidence="10">
    <location>
        <begin position="499"/>
        <end position="621"/>
    </location>
</feature>
<feature type="active site" description="Charge relay system" evidence="5 6">
    <location>
        <position position="188"/>
    </location>
</feature>
<evidence type="ECO:0000256" key="3">
    <source>
        <dbReference type="ARBA" id="ARBA00022801"/>
    </source>
</evidence>
<evidence type="ECO:0000256" key="6">
    <source>
        <dbReference type="PROSITE-ProRule" id="PRU01240"/>
    </source>
</evidence>
<feature type="active site" description="Charge relay system" evidence="5 6">
    <location>
        <position position="341"/>
    </location>
</feature>
<gene>
    <name evidence="11" type="ORF">GA0070606_3183</name>
</gene>
<accession>A0A1C6V0S6</accession>
<evidence type="ECO:0000256" key="8">
    <source>
        <dbReference type="SAM" id="MobiDB-lite"/>
    </source>
</evidence>
<dbReference type="EMBL" id="FMHZ01000002">
    <property type="protein sequence ID" value="SCL59902.1"/>
    <property type="molecule type" value="Genomic_DNA"/>
</dbReference>
<dbReference type="GO" id="GO:0005615">
    <property type="term" value="C:extracellular space"/>
    <property type="evidence" value="ECO:0007669"/>
    <property type="project" value="TreeGrafter"/>
</dbReference>
<dbReference type="Gene3D" id="2.60.120.260">
    <property type="entry name" value="Galactose-binding domain-like"/>
    <property type="match status" value="1"/>
</dbReference>
<keyword evidence="9" id="KW-0732">Signal</keyword>
<dbReference type="PROSITE" id="PS00138">
    <property type="entry name" value="SUBTILASE_SER"/>
    <property type="match status" value="1"/>
</dbReference>